<dbReference type="InParanoid" id="A0A2P6NFR2"/>
<evidence type="ECO:0000313" key="1">
    <source>
        <dbReference type="EMBL" id="PRP82800.1"/>
    </source>
</evidence>
<proteinExistence type="predicted"/>
<protein>
    <submittedName>
        <fullName evidence="1">Uncharacterized protein</fullName>
    </submittedName>
</protein>
<dbReference type="EMBL" id="MDYQ01000095">
    <property type="protein sequence ID" value="PRP82800.1"/>
    <property type="molecule type" value="Genomic_DNA"/>
</dbReference>
<sequence>MEYVSGVECVSGMEYNFWNKIVAQMLQKKHMVAILEINGINEDLVNLLIYKYTKKKSLSQMNEPSVDSCQMQAGVISPVDRIRFNESLFIKNDFKPKKAKEFPFNEFFQFVSDVKCWAQQFGLLGENLSYGLYSF</sequence>
<dbReference type="Proteomes" id="UP000241769">
    <property type="component" value="Unassembled WGS sequence"/>
</dbReference>
<name>A0A2P6NFR2_9EUKA</name>
<accession>A0A2P6NFR2</accession>
<gene>
    <name evidence="1" type="ORF">PROFUN_10015</name>
</gene>
<reference evidence="1 2" key="1">
    <citation type="journal article" date="2018" name="Genome Biol. Evol.">
        <title>Multiple Roots of Fruiting Body Formation in Amoebozoa.</title>
        <authorList>
            <person name="Hillmann F."/>
            <person name="Forbes G."/>
            <person name="Novohradska S."/>
            <person name="Ferling I."/>
            <person name="Riege K."/>
            <person name="Groth M."/>
            <person name="Westermann M."/>
            <person name="Marz M."/>
            <person name="Spaller T."/>
            <person name="Winckler T."/>
            <person name="Schaap P."/>
            <person name="Glockner G."/>
        </authorList>
    </citation>
    <scope>NUCLEOTIDE SEQUENCE [LARGE SCALE GENOMIC DNA]</scope>
    <source>
        <strain evidence="1 2">Jena</strain>
    </source>
</reference>
<dbReference type="AlphaFoldDB" id="A0A2P6NFR2"/>
<evidence type="ECO:0000313" key="2">
    <source>
        <dbReference type="Proteomes" id="UP000241769"/>
    </source>
</evidence>
<keyword evidence="2" id="KW-1185">Reference proteome</keyword>
<comment type="caution">
    <text evidence="1">The sequence shown here is derived from an EMBL/GenBank/DDBJ whole genome shotgun (WGS) entry which is preliminary data.</text>
</comment>
<organism evidence="1 2">
    <name type="scientific">Planoprotostelium fungivorum</name>
    <dbReference type="NCBI Taxonomy" id="1890364"/>
    <lineage>
        <taxon>Eukaryota</taxon>
        <taxon>Amoebozoa</taxon>
        <taxon>Evosea</taxon>
        <taxon>Variosea</taxon>
        <taxon>Cavosteliida</taxon>
        <taxon>Cavosteliaceae</taxon>
        <taxon>Planoprotostelium</taxon>
    </lineage>
</organism>